<dbReference type="SUPFAM" id="SSF52540">
    <property type="entry name" value="P-loop containing nucleoside triphosphate hydrolases"/>
    <property type="match status" value="1"/>
</dbReference>
<keyword evidence="15" id="KW-1185">Reference proteome</keyword>
<dbReference type="OrthoDB" id="52849at2157"/>
<dbReference type="InterPro" id="IPR036891">
    <property type="entry name" value="Signal_recog_part_SRP54_M_sf"/>
</dbReference>
<dbReference type="Pfam" id="PF00448">
    <property type="entry name" value="SRP54"/>
    <property type="match status" value="1"/>
</dbReference>
<dbReference type="InterPro" id="IPR013822">
    <property type="entry name" value="Signal_recog_particl_SRP54_hlx"/>
</dbReference>
<name>A0A1G9P6I3_9EURY</name>
<dbReference type="PANTHER" id="PTHR11564:SF5">
    <property type="entry name" value="SIGNAL RECOGNITION PARTICLE SUBUNIT SRP54"/>
    <property type="match status" value="1"/>
</dbReference>
<evidence type="ECO:0000313" key="15">
    <source>
        <dbReference type="Proteomes" id="UP000199451"/>
    </source>
</evidence>
<gene>
    <name evidence="9" type="primary">srp54</name>
    <name evidence="14" type="ORF">SAMN04487949_0250</name>
</gene>
<feature type="binding site" evidence="9">
    <location>
        <begin position="242"/>
        <end position="245"/>
    </location>
    <ligand>
        <name>GTP</name>
        <dbReference type="ChEBI" id="CHEBI:37565"/>
    </ligand>
</feature>
<evidence type="ECO:0000313" key="14">
    <source>
        <dbReference type="EMBL" id="SDL94111.1"/>
    </source>
</evidence>
<evidence type="ECO:0000256" key="5">
    <source>
        <dbReference type="ARBA" id="ARBA00022884"/>
    </source>
</evidence>
<protein>
    <recommendedName>
        <fullName evidence="9">Signal recognition particle 54 kDa protein</fullName>
        <shortName evidence="9">SRP54</shortName>
        <ecNumber evidence="9">3.6.5.4</ecNumber>
    </recommendedName>
</protein>
<evidence type="ECO:0000256" key="9">
    <source>
        <dbReference type="HAMAP-Rule" id="MF_00306"/>
    </source>
</evidence>
<evidence type="ECO:0000256" key="8">
    <source>
        <dbReference type="ARBA" id="ARBA00023274"/>
    </source>
</evidence>
<dbReference type="Pfam" id="PF02978">
    <property type="entry name" value="SRP_SPB"/>
    <property type="match status" value="1"/>
</dbReference>
<dbReference type="CDD" id="cd17875">
    <property type="entry name" value="SRP54_G"/>
    <property type="match status" value="1"/>
</dbReference>
<keyword evidence="2 9" id="KW-0963">Cytoplasm</keyword>
<evidence type="ECO:0000256" key="3">
    <source>
        <dbReference type="ARBA" id="ARBA00022741"/>
    </source>
</evidence>
<comment type="subcellular location">
    <subcellularLocation>
        <location evidence="9">Cytoplasm</location>
    </subcellularLocation>
    <text evidence="9">The SRP-RNC complex is targeted to the cytoplasmic membrane.</text>
</comment>
<keyword evidence="6 9" id="KW-0342">GTP-binding</keyword>
<dbReference type="Gene3D" id="1.10.260.30">
    <property type="entry name" value="Signal recognition particle, SRP54 subunit, M-domain"/>
    <property type="match status" value="1"/>
</dbReference>
<comment type="subunit">
    <text evidence="9">Part of the signal recognition particle protein translocation system, which is composed of SRP and FtsY. Archaeal SRP consists of a 7S RNA molecule of 300 nucleotides and two protein subunits: SRP54 and SRP19.</text>
</comment>
<dbReference type="InterPro" id="IPR036225">
    <property type="entry name" value="SRP/SRP_N"/>
</dbReference>
<dbReference type="Proteomes" id="UP000199451">
    <property type="component" value="Unassembled WGS sequence"/>
</dbReference>
<feature type="domain" description="AAA+ ATPase" evidence="11">
    <location>
        <begin position="96"/>
        <end position="280"/>
    </location>
</feature>
<dbReference type="PANTHER" id="PTHR11564">
    <property type="entry name" value="SIGNAL RECOGNITION PARTICLE 54K PROTEIN SRP54"/>
    <property type="match status" value="1"/>
</dbReference>
<dbReference type="HAMAP" id="MF_00306">
    <property type="entry name" value="SRP54"/>
    <property type="match status" value="1"/>
</dbReference>
<dbReference type="InterPro" id="IPR000897">
    <property type="entry name" value="SRP54_GTPase_dom"/>
</dbReference>
<dbReference type="SUPFAM" id="SSF47364">
    <property type="entry name" value="Domain of the SRP/SRP receptor G-proteins"/>
    <property type="match status" value="1"/>
</dbReference>
<evidence type="ECO:0000256" key="6">
    <source>
        <dbReference type="ARBA" id="ARBA00023134"/>
    </source>
</evidence>
<dbReference type="AlphaFoldDB" id="A0A1G9P6I3"/>
<feature type="binding site" evidence="9">
    <location>
        <begin position="104"/>
        <end position="111"/>
    </location>
    <ligand>
        <name>GTP</name>
        <dbReference type="ChEBI" id="CHEBI:37565"/>
    </ligand>
</feature>
<dbReference type="SMART" id="SM00962">
    <property type="entry name" value="SRP54"/>
    <property type="match status" value="1"/>
</dbReference>
<evidence type="ECO:0000256" key="1">
    <source>
        <dbReference type="ARBA" id="ARBA00005450"/>
    </source>
</evidence>
<dbReference type="Gene3D" id="1.20.120.140">
    <property type="entry name" value="Signal recognition particle SRP54, nucleotide-binding domain"/>
    <property type="match status" value="1"/>
</dbReference>
<keyword evidence="7 9" id="KW-0733">Signal recognition particle</keyword>
<comment type="similarity">
    <text evidence="1 9">Belongs to the GTP-binding SRP family. SRP54 subfamily.</text>
</comment>
<dbReference type="SMART" id="SM00382">
    <property type="entry name" value="AAA"/>
    <property type="match status" value="1"/>
</dbReference>
<dbReference type="InterPro" id="IPR042101">
    <property type="entry name" value="SRP54_N_sf"/>
</dbReference>
<sequence length="468" mass="51209">MVLDDLGSSLRSSLDKLQGKSRLSKEDVEDIVKEIQRSLLQADVEVALVMDLSKQIKQRALEEEPPGGTTARDHILKIVYEEMVDLVGDSTEIPLEPQTIMLAGLQGSGKTTTAAKMAWWFSKKGLRPAVIQTDTFRPGAYDQAKQMCERAEVQFYGDPDEEDPVKIAREGMEATDDADVHIVDTAGRHALESDLIDEIEDIEEMVNPDLNLLVLDAAIGQGAKKQATEFNDSIGIGGVVITKLDGTAKGGGALTAVNETDSSISFLGTGETVQDIERFEPNGFISRLLGMGDLKQLSERVERAMAETQAEDDDWDPEDMMKGKFTLKDMKRQMDAMNKMGPLDQIMDMIPGLGGGLMDQLPDDAMDVTQNRMRSFEVIMDSMTDEEMEEPRSIGASQIQRISRGSGKDEETIRELLEQHKMMERTIKQFGQMGDGDMKRMMKKLEQQGGGGMGGMGGLGGGGGGPFG</sequence>
<comment type="domain">
    <text evidence="9">Composed of three domains: the N-terminal N domain, which is responsible for interactions with the ribosome, the central G domain, which binds GTP, and the C-terminal M domain, which binds the RNA and the signal sequence of the RNC.</text>
</comment>
<dbReference type="GO" id="GO:0005525">
    <property type="term" value="F:GTP binding"/>
    <property type="evidence" value="ECO:0007669"/>
    <property type="project" value="UniProtKB-UniRule"/>
</dbReference>
<dbReference type="InterPro" id="IPR027417">
    <property type="entry name" value="P-loop_NTPase"/>
</dbReference>
<dbReference type="GO" id="GO:0008312">
    <property type="term" value="F:7S RNA binding"/>
    <property type="evidence" value="ECO:0007669"/>
    <property type="project" value="UniProtKB-UniRule"/>
</dbReference>
<dbReference type="Gene3D" id="3.40.50.300">
    <property type="entry name" value="P-loop containing nucleotide triphosphate hydrolases"/>
    <property type="match status" value="1"/>
</dbReference>
<dbReference type="RefSeq" id="WP_089693282.1">
    <property type="nucleotide sequence ID" value="NZ_FNHL01000001.1"/>
</dbReference>
<dbReference type="GO" id="GO:0048500">
    <property type="term" value="C:signal recognition particle"/>
    <property type="evidence" value="ECO:0007669"/>
    <property type="project" value="UniProtKB-UniRule"/>
</dbReference>
<evidence type="ECO:0000256" key="10">
    <source>
        <dbReference type="SAM" id="MobiDB-lite"/>
    </source>
</evidence>
<comment type="catalytic activity">
    <reaction evidence="9">
        <text>GTP + H2O = GDP + phosphate + H(+)</text>
        <dbReference type="Rhea" id="RHEA:19669"/>
        <dbReference type="ChEBI" id="CHEBI:15377"/>
        <dbReference type="ChEBI" id="CHEBI:15378"/>
        <dbReference type="ChEBI" id="CHEBI:37565"/>
        <dbReference type="ChEBI" id="CHEBI:43474"/>
        <dbReference type="ChEBI" id="CHEBI:58189"/>
        <dbReference type="EC" id="3.6.5.4"/>
    </reaction>
</comment>
<dbReference type="InterPro" id="IPR004125">
    <property type="entry name" value="Signal_recog_particle_SRP54_M"/>
</dbReference>
<feature type="domain" description="Signal recognition particle SRP54 helical bundle" evidence="13">
    <location>
        <begin position="2"/>
        <end position="87"/>
    </location>
</feature>
<comment type="function">
    <text evidence="9">Involved in targeting and insertion of nascent membrane proteins into the cytoplasmic membrane. Binds to the hydrophobic signal sequence of the ribosome-nascent chain (RNC) as it emerges from the ribosomes. The SRP-RNC complex is then targeted to the cytoplasmic membrane where it interacts with the SRP receptor FtsY.</text>
</comment>
<feature type="region of interest" description="Disordered" evidence="10">
    <location>
        <begin position="449"/>
        <end position="468"/>
    </location>
</feature>
<dbReference type="EC" id="3.6.5.4" evidence="9"/>
<dbReference type="GO" id="GO:0003924">
    <property type="term" value="F:GTPase activity"/>
    <property type="evidence" value="ECO:0007669"/>
    <property type="project" value="UniProtKB-UniRule"/>
</dbReference>
<dbReference type="SUPFAM" id="SSF47446">
    <property type="entry name" value="Signal peptide-binding domain"/>
    <property type="match status" value="1"/>
</dbReference>
<organism evidence="14 15">
    <name type="scientific">Halogranum gelatinilyticum</name>
    <dbReference type="NCBI Taxonomy" id="660521"/>
    <lineage>
        <taxon>Archaea</taxon>
        <taxon>Methanobacteriati</taxon>
        <taxon>Methanobacteriota</taxon>
        <taxon>Stenosarchaea group</taxon>
        <taxon>Halobacteria</taxon>
        <taxon>Halobacteriales</taxon>
        <taxon>Haloferacaceae</taxon>
    </lineage>
</organism>
<keyword evidence="8 9" id="KW-0687">Ribonucleoprotein</keyword>
<feature type="binding site" evidence="9">
    <location>
        <begin position="184"/>
        <end position="188"/>
    </location>
    <ligand>
        <name>GTP</name>
        <dbReference type="ChEBI" id="CHEBI:37565"/>
    </ligand>
</feature>
<accession>A0A1G9P6I3</accession>
<evidence type="ECO:0000256" key="4">
    <source>
        <dbReference type="ARBA" id="ARBA00022801"/>
    </source>
</evidence>
<feature type="domain" description="SRP54-type proteins GTP-binding" evidence="12">
    <location>
        <begin position="97"/>
        <end position="290"/>
    </location>
</feature>
<evidence type="ECO:0000256" key="2">
    <source>
        <dbReference type="ARBA" id="ARBA00022490"/>
    </source>
</evidence>
<dbReference type="InterPro" id="IPR022941">
    <property type="entry name" value="SRP54"/>
</dbReference>
<dbReference type="GO" id="GO:0006614">
    <property type="term" value="P:SRP-dependent cotranslational protein targeting to membrane"/>
    <property type="evidence" value="ECO:0007669"/>
    <property type="project" value="InterPro"/>
</dbReference>
<evidence type="ECO:0000256" key="7">
    <source>
        <dbReference type="ARBA" id="ARBA00023135"/>
    </source>
</evidence>
<keyword evidence="5 9" id="KW-0694">RNA-binding</keyword>
<dbReference type="EMBL" id="FNHL01000001">
    <property type="protein sequence ID" value="SDL94111.1"/>
    <property type="molecule type" value="Genomic_DNA"/>
</dbReference>
<dbReference type="Pfam" id="PF02881">
    <property type="entry name" value="SRP54_N"/>
    <property type="match status" value="1"/>
</dbReference>
<keyword evidence="4 9" id="KW-0378">Hydrolase</keyword>
<proteinExistence type="inferred from homology"/>
<evidence type="ECO:0000259" key="13">
    <source>
        <dbReference type="SMART" id="SM00963"/>
    </source>
</evidence>
<reference evidence="15" key="1">
    <citation type="submission" date="2016-10" db="EMBL/GenBank/DDBJ databases">
        <authorList>
            <person name="Varghese N."/>
            <person name="Submissions S."/>
        </authorList>
    </citation>
    <scope>NUCLEOTIDE SEQUENCE [LARGE SCALE GENOMIC DNA]</scope>
    <source>
        <strain evidence="15">CGMCC 1.10119</strain>
    </source>
</reference>
<evidence type="ECO:0000259" key="12">
    <source>
        <dbReference type="SMART" id="SM00962"/>
    </source>
</evidence>
<feature type="region of interest" description="Disordered" evidence="10">
    <location>
        <begin position="390"/>
        <end position="409"/>
    </location>
</feature>
<dbReference type="InterPro" id="IPR003593">
    <property type="entry name" value="AAA+_ATPase"/>
</dbReference>
<dbReference type="SMART" id="SM00963">
    <property type="entry name" value="SRP54_N"/>
    <property type="match status" value="1"/>
</dbReference>
<keyword evidence="3 9" id="KW-0547">Nucleotide-binding</keyword>
<dbReference type="STRING" id="660521.SAMN04487949_0250"/>
<evidence type="ECO:0000259" key="11">
    <source>
        <dbReference type="SMART" id="SM00382"/>
    </source>
</evidence>